<dbReference type="GO" id="GO:0005886">
    <property type="term" value="C:plasma membrane"/>
    <property type="evidence" value="ECO:0007669"/>
    <property type="project" value="UniProtKB-SubCell"/>
</dbReference>
<dbReference type="GeneID" id="96776685"/>
<dbReference type="PANTHER" id="PTHR33383">
    <property type="entry name" value="MEMBRANE PROTEIN INSERTION EFFICIENCY FACTOR-RELATED"/>
    <property type="match status" value="1"/>
</dbReference>
<comment type="subcellular location">
    <subcellularLocation>
        <location evidence="1">Cell membrane</location>
        <topology evidence="1">Peripheral membrane protein</topology>
        <orientation evidence="1">Cytoplasmic side</orientation>
    </subcellularLocation>
</comment>
<keyword evidence="1" id="KW-0472">Membrane</keyword>
<organism evidence="2 3">
    <name type="scientific">Alcaligenes pakistanensis</name>
    <dbReference type="NCBI Taxonomy" id="1482717"/>
    <lineage>
        <taxon>Bacteria</taxon>
        <taxon>Pseudomonadati</taxon>
        <taxon>Pseudomonadota</taxon>
        <taxon>Betaproteobacteria</taxon>
        <taxon>Burkholderiales</taxon>
        <taxon>Alcaligenaceae</taxon>
        <taxon>Alcaligenes</taxon>
    </lineage>
</organism>
<comment type="caution">
    <text evidence="2">The sequence shown here is derived from an EMBL/GenBank/DDBJ whole genome shotgun (WGS) entry which is preliminary data.</text>
</comment>
<reference evidence="3" key="1">
    <citation type="journal article" date="2019" name="Int. J. Syst. Evol. Microbiol.">
        <title>The Global Catalogue of Microorganisms (GCM) 10K type strain sequencing project: providing services to taxonomists for standard genome sequencing and annotation.</title>
        <authorList>
            <consortium name="The Broad Institute Genomics Platform"/>
            <consortium name="The Broad Institute Genome Sequencing Center for Infectious Disease"/>
            <person name="Wu L."/>
            <person name="Ma J."/>
        </authorList>
    </citation>
    <scope>NUCLEOTIDE SEQUENCE [LARGE SCALE GENOMIC DNA]</scope>
    <source>
        <strain evidence="3">KCTC 42083</strain>
    </source>
</reference>
<dbReference type="SMART" id="SM01234">
    <property type="entry name" value="Haemolytic"/>
    <property type="match status" value="1"/>
</dbReference>
<proteinExistence type="inferred from homology"/>
<keyword evidence="3" id="KW-1185">Reference proteome</keyword>
<dbReference type="NCBIfam" id="TIGR00278">
    <property type="entry name" value="membrane protein insertion efficiency factor YidD"/>
    <property type="match status" value="1"/>
</dbReference>
<evidence type="ECO:0000313" key="3">
    <source>
        <dbReference type="Proteomes" id="UP000608923"/>
    </source>
</evidence>
<sequence length="80" mass="9139">MMRKLASAPIRFYQFFLSPWIGRNCRFTPSCSNYALQAIDIHGPLKGLWLGGVRICRCNPWCKGGHDPVPARTPEDRNTF</sequence>
<accession>A0A8H9M6U6</accession>
<dbReference type="InterPro" id="IPR002696">
    <property type="entry name" value="Membr_insert_effic_factor_YidD"/>
</dbReference>
<name>A0A8H9M6U6_9BURK</name>
<gene>
    <name evidence="2" type="ORF">GCM10010096_31510</name>
</gene>
<comment type="similarity">
    <text evidence="1">Belongs to the UPF0161 family.</text>
</comment>
<dbReference type="Pfam" id="PF01809">
    <property type="entry name" value="YidD"/>
    <property type="match status" value="1"/>
</dbReference>
<dbReference type="PANTHER" id="PTHR33383:SF1">
    <property type="entry name" value="MEMBRANE PROTEIN INSERTION EFFICIENCY FACTOR-RELATED"/>
    <property type="match status" value="1"/>
</dbReference>
<dbReference type="HAMAP" id="MF_00386">
    <property type="entry name" value="UPF0161_YidD"/>
    <property type="match status" value="1"/>
</dbReference>
<dbReference type="AlphaFoldDB" id="A0A8H9M6U6"/>
<protein>
    <recommendedName>
        <fullName evidence="1">Putative membrane protein insertion efficiency factor</fullName>
    </recommendedName>
</protein>
<evidence type="ECO:0000313" key="2">
    <source>
        <dbReference type="EMBL" id="GHC56328.1"/>
    </source>
</evidence>
<comment type="function">
    <text evidence="1">Could be involved in insertion of integral membrane proteins into the membrane.</text>
</comment>
<keyword evidence="1" id="KW-1003">Cell membrane</keyword>
<evidence type="ECO:0000256" key="1">
    <source>
        <dbReference type="HAMAP-Rule" id="MF_00386"/>
    </source>
</evidence>
<dbReference type="Proteomes" id="UP000608923">
    <property type="component" value="Unassembled WGS sequence"/>
</dbReference>
<dbReference type="RefSeq" id="WP_035269485.1">
    <property type="nucleotide sequence ID" value="NZ_BMZN01000005.1"/>
</dbReference>
<dbReference type="EMBL" id="BMZN01000005">
    <property type="protein sequence ID" value="GHC56328.1"/>
    <property type="molecule type" value="Genomic_DNA"/>
</dbReference>